<feature type="region of interest" description="Disordered" evidence="5">
    <location>
        <begin position="691"/>
        <end position="714"/>
    </location>
</feature>
<dbReference type="eggNOG" id="ENOG502S939">
    <property type="taxonomic scope" value="Eukaryota"/>
</dbReference>
<name>S2IU09_MUCC1</name>
<dbReference type="EMBL" id="KE124208">
    <property type="protein sequence ID" value="EPB81131.1"/>
    <property type="molecule type" value="Genomic_DNA"/>
</dbReference>
<dbReference type="OrthoDB" id="2266370at2759"/>
<feature type="region of interest" description="Disordered" evidence="5">
    <location>
        <begin position="550"/>
        <end position="595"/>
    </location>
</feature>
<evidence type="ECO:0000256" key="3">
    <source>
        <dbReference type="ARBA" id="ARBA00022989"/>
    </source>
</evidence>
<feature type="transmembrane region" description="Helical" evidence="6">
    <location>
        <begin position="132"/>
        <end position="152"/>
    </location>
</feature>
<dbReference type="VEuPathDB" id="FungiDB:HMPREF1544_12170"/>
<feature type="transmembrane region" description="Helical" evidence="6">
    <location>
        <begin position="20"/>
        <end position="47"/>
    </location>
</feature>
<organism evidence="7 8">
    <name type="scientific">Mucor circinelloides f. circinelloides (strain 1006PhL)</name>
    <name type="common">Mucormycosis agent</name>
    <name type="synonym">Calyptromyces circinelloides</name>
    <dbReference type="NCBI Taxonomy" id="1220926"/>
    <lineage>
        <taxon>Eukaryota</taxon>
        <taxon>Fungi</taxon>
        <taxon>Fungi incertae sedis</taxon>
        <taxon>Mucoromycota</taxon>
        <taxon>Mucoromycotina</taxon>
        <taxon>Mucoromycetes</taxon>
        <taxon>Mucorales</taxon>
        <taxon>Mucorineae</taxon>
        <taxon>Mucoraceae</taxon>
        <taxon>Mucor</taxon>
    </lineage>
</organism>
<accession>S2IU09</accession>
<feature type="transmembrane region" description="Helical" evidence="6">
    <location>
        <begin position="59"/>
        <end position="81"/>
    </location>
</feature>
<evidence type="ECO:0000256" key="5">
    <source>
        <dbReference type="SAM" id="MobiDB-lite"/>
    </source>
</evidence>
<sequence length="995" mass="112996">MPFTIGSMAEQQWNFSASQWLGLMATGEAAAAVSFVANGCVLILHAFMTWYRPAVVNRLSLRMIVVSVIFNMVYCACQLVTDDISNQSKSCRIIAYVLIASDTMACMCLAMVGLNLVMIFVLKVSRSIKIEILYYFIVLASGVIVCVVPLFVGTPKGPKNKREEASCWYHYYFNGRINNIFNWMWYYAWLLFSSVFAALCAAISIRFVVKKQENFNGALDMFTKRNQKDIHTMAIIKRYAADNTDVFQKIARRCICYPIVPLISKSWGIGIEIAATQKATVPYAIYVIDRAFSCLLGFMISCIYFTDPAIRAVTKESIHKLKQRYVYDYFAIKYQPGTDHSVHAKSQYPKILKIVPFIDNIDHTPEYIQEVRNRYFSQDLEVHRHDNDAVHIKRSMLDPLEHHIIDPTQFQSRPPSHKPEVPTITIKTVRRNSDWEASPNERRYSVLNATSVNGNTYIPNEEPADISTNSKRHSKYLHSTKGKTIPMHRVDNTIDVGVAMTRKDQYSHQHRYLKHTERVETLVPYKSPAMAKMIHWMLVTVFRVKAEKVHHDSDDDDSDDDLFTKSDTRQDGPSRMFRDYTDGSDPGSPKLMRRNDSISFHPDVELKSVVPLSKISPLYTQHGTGSTPSVNIDGSQPEGSANLARKMSMPEIFRRVSASKYAKSLKEGKSPEFPLRRASSINVATLQWDREKKKPMKSASIQTSPSEQGIPINKPASSIGLSKMLNRGRSMSFSWSRLTNTKGKYNVPASPLNTEPLSVPYADSVSSVGNNSHRAAFSGVGSHTRPSALGDAHQEQDHISMTDKSVDQHSNNIAEPELSYYPKELSPRPRSQYRKPPTVSKMLIQVRRESTTSILPNSNVLSHRLSKRKQTSRRSSIISDSEQSLCLNELFYNVTPADQNVLELDNLTTKHDSMQSELSRFESDKKSPEIKRISDLSMDQQEGFAQGYTTIEFISNWQESNINDDLSRIIGISEPWDLRQQLKQQFELADEIAHM</sequence>
<proteinExistence type="predicted"/>
<evidence type="ECO:0000256" key="4">
    <source>
        <dbReference type="ARBA" id="ARBA00023136"/>
    </source>
</evidence>
<dbReference type="PANTHER" id="PTHR23112">
    <property type="entry name" value="G PROTEIN-COUPLED RECEPTOR 157-RELATED"/>
    <property type="match status" value="1"/>
</dbReference>
<feature type="region of interest" description="Disordered" evidence="5">
    <location>
        <begin position="621"/>
        <end position="641"/>
    </location>
</feature>
<dbReference type="InParanoid" id="S2IU09"/>
<evidence type="ECO:0000313" key="7">
    <source>
        <dbReference type="EMBL" id="EPB81131.1"/>
    </source>
</evidence>
<feature type="transmembrane region" description="Helical" evidence="6">
    <location>
        <begin position="186"/>
        <end position="209"/>
    </location>
</feature>
<feature type="transmembrane region" description="Helical" evidence="6">
    <location>
        <begin position="93"/>
        <end position="120"/>
    </location>
</feature>
<gene>
    <name evidence="7" type="ORF">HMPREF1544_12170</name>
</gene>
<feature type="compositionally biased region" description="Basic and acidic residues" evidence="5">
    <location>
        <begin position="562"/>
        <end position="581"/>
    </location>
</feature>
<feature type="transmembrane region" description="Helical" evidence="6">
    <location>
        <begin position="283"/>
        <end position="306"/>
    </location>
</feature>
<evidence type="ECO:0000256" key="2">
    <source>
        <dbReference type="ARBA" id="ARBA00022692"/>
    </source>
</evidence>
<dbReference type="OMA" id="HTERVET"/>
<dbReference type="GO" id="GO:0004930">
    <property type="term" value="F:G protein-coupled receptor activity"/>
    <property type="evidence" value="ECO:0007669"/>
    <property type="project" value="TreeGrafter"/>
</dbReference>
<dbReference type="GO" id="GO:0005886">
    <property type="term" value="C:plasma membrane"/>
    <property type="evidence" value="ECO:0007669"/>
    <property type="project" value="TreeGrafter"/>
</dbReference>
<protein>
    <submittedName>
        <fullName evidence="7">Uncharacterized protein</fullName>
    </submittedName>
</protein>
<dbReference type="Gene3D" id="1.20.1070.10">
    <property type="entry name" value="Rhodopsin 7-helix transmembrane proteins"/>
    <property type="match status" value="1"/>
</dbReference>
<keyword evidence="4 6" id="KW-0472">Membrane</keyword>
<comment type="subcellular location">
    <subcellularLocation>
        <location evidence="1">Membrane</location>
        <topology evidence="1">Multi-pass membrane protein</topology>
    </subcellularLocation>
</comment>
<keyword evidence="8" id="KW-1185">Reference proteome</keyword>
<feature type="compositionally biased region" description="Polar residues" evidence="5">
    <location>
        <begin position="621"/>
        <end position="639"/>
    </location>
</feature>
<evidence type="ECO:0000256" key="6">
    <source>
        <dbReference type="SAM" id="Phobius"/>
    </source>
</evidence>
<dbReference type="Proteomes" id="UP000014254">
    <property type="component" value="Unassembled WGS sequence"/>
</dbReference>
<keyword evidence="2 6" id="KW-0812">Transmembrane</keyword>
<reference evidence="8" key="1">
    <citation type="submission" date="2013-05" db="EMBL/GenBank/DDBJ databases">
        <title>The Genome sequence of Mucor circinelloides f. circinelloides 1006PhL.</title>
        <authorList>
            <consortium name="The Broad Institute Genomics Platform"/>
            <person name="Cuomo C."/>
            <person name="Earl A."/>
            <person name="Findley K."/>
            <person name="Lee S.C."/>
            <person name="Walker B."/>
            <person name="Young S."/>
            <person name="Zeng Q."/>
            <person name="Gargeya S."/>
            <person name="Fitzgerald M."/>
            <person name="Haas B."/>
            <person name="Abouelleil A."/>
            <person name="Allen A.W."/>
            <person name="Alvarado L."/>
            <person name="Arachchi H.M."/>
            <person name="Berlin A.M."/>
            <person name="Chapman S.B."/>
            <person name="Gainer-Dewar J."/>
            <person name="Goldberg J."/>
            <person name="Griggs A."/>
            <person name="Gujja S."/>
            <person name="Hansen M."/>
            <person name="Howarth C."/>
            <person name="Imamovic A."/>
            <person name="Ireland A."/>
            <person name="Larimer J."/>
            <person name="McCowan C."/>
            <person name="Murphy C."/>
            <person name="Pearson M."/>
            <person name="Poon T.W."/>
            <person name="Priest M."/>
            <person name="Roberts A."/>
            <person name="Saif S."/>
            <person name="Shea T."/>
            <person name="Sisk P."/>
            <person name="Sykes S."/>
            <person name="Wortman J."/>
            <person name="Nusbaum C."/>
            <person name="Birren B."/>
        </authorList>
    </citation>
    <scope>NUCLEOTIDE SEQUENCE [LARGE SCALE GENOMIC DNA]</scope>
    <source>
        <strain evidence="8">1006PhL</strain>
    </source>
</reference>
<dbReference type="AlphaFoldDB" id="S2IU09"/>
<keyword evidence="3 6" id="KW-1133">Transmembrane helix</keyword>
<dbReference type="PANTHER" id="PTHR23112:SF0">
    <property type="entry name" value="TRANSMEMBRANE PROTEIN 116"/>
    <property type="match status" value="1"/>
</dbReference>
<evidence type="ECO:0000313" key="8">
    <source>
        <dbReference type="Proteomes" id="UP000014254"/>
    </source>
</evidence>
<dbReference type="GO" id="GO:0007189">
    <property type="term" value="P:adenylate cyclase-activating G protein-coupled receptor signaling pathway"/>
    <property type="evidence" value="ECO:0007669"/>
    <property type="project" value="TreeGrafter"/>
</dbReference>
<evidence type="ECO:0000256" key="1">
    <source>
        <dbReference type="ARBA" id="ARBA00004141"/>
    </source>
</evidence>
<dbReference type="STRING" id="1220926.S2IU09"/>